<reference evidence="1" key="1">
    <citation type="journal article" date="1997" name="Nucleic Acids Res.">
        <title>tRNAscan-SE: a program for improved detection of transfer RNA genes in genomic sequence.</title>
        <authorList>
            <person name="Lowe T.M."/>
            <person name="Eddy S.R."/>
        </authorList>
    </citation>
    <scope>NUCLEOTIDE SEQUENCE [LARGE SCALE GENOMIC DNA]</scope>
    <source>
        <strain evidence="1">r\B97-61/B2</strain>
    </source>
</reference>
<organism evidence="1 2">
    <name type="scientific">Theobroma cacao</name>
    <name type="common">Cacao</name>
    <name type="synonym">Cocoa</name>
    <dbReference type="NCBI Taxonomy" id="3641"/>
    <lineage>
        <taxon>Eukaryota</taxon>
        <taxon>Viridiplantae</taxon>
        <taxon>Streptophyta</taxon>
        <taxon>Embryophyta</taxon>
        <taxon>Tracheophyta</taxon>
        <taxon>Spermatophyta</taxon>
        <taxon>Magnoliopsida</taxon>
        <taxon>eudicotyledons</taxon>
        <taxon>Gunneridae</taxon>
        <taxon>Pentapetalae</taxon>
        <taxon>rosids</taxon>
        <taxon>malvids</taxon>
        <taxon>Malvales</taxon>
        <taxon>Malvaceae</taxon>
        <taxon>Byttnerioideae</taxon>
        <taxon>Theobroma</taxon>
    </lineage>
</organism>
<gene>
    <name evidence="2" type="primary">LOC18601621</name>
</gene>
<reference evidence="2" key="2">
    <citation type="submission" date="2025-08" db="UniProtKB">
        <authorList>
            <consortium name="RefSeq"/>
        </authorList>
    </citation>
    <scope>IDENTIFICATION</scope>
</reference>
<dbReference type="AlphaFoldDB" id="A0AB32WC89"/>
<evidence type="ECO:0000313" key="2">
    <source>
        <dbReference type="RefSeq" id="XP_017975609.1"/>
    </source>
</evidence>
<dbReference type="PANTHER" id="PTHR46872:SF4">
    <property type="entry name" value="MYB-LIKE DOMAIN-CONTAINING PROTEIN"/>
    <property type="match status" value="1"/>
</dbReference>
<name>A0AB32WC89_THECC</name>
<sequence length="490" mass="55167">MITYYLQVKMIHKRPYVDDSQGVVCKHPRQWENTSCFASVVNGVHPNGALPNHQISEGKWEDIYSKCQDEGRFDEDPCNKVLSGANKEYETSASCSVPHFWWVNSNGIDADTESEVAVHLPLFPEYFASGHQIRAFLHADEIYSSILSPRKLVSIGPEHQANIPEWRQQGLKSSSDCPDTSDPQVPLKSSCASLMVDDDDDQKKMMGTCVIPMPDSETTAKFCCEDVGHRIDCECLDQGSIRCIRQHVTEARENLRKNLGPEIFGELGFCDTGEELAKRWPEEEELAFQNVVLTNPVSLGKNFWDHLPAVFPSHSKRDLVSYYFNVFMLRKRAEQNRVDPVNIDSDDDEWQTAECGIPAEDDDSVVESPSDQGTSAHFEHNHVEDCHEYIEDDDEDGVDSSGNVVADICRAATDEEDEGDIDEISGPHVESFIGNYDSCDFQLSSKVQGNNEDDYDIQDDSCTSYEYQREKVDCCGLPETVMNANQPSQE</sequence>
<dbReference type="RefSeq" id="XP_017975609.1">
    <property type="nucleotide sequence ID" value="XM_018120120.1"/>
</dbReference>
<evidence type="ECO:0000313" key="1">
    <source>
        <dbReference type="Proteomes" id="UP000694886"/>
    </source>
</evidence>
<proteinExistence type="predicted"/>
<dbReference type="Proteomes" id="UP000694886">
    <property type="component" value="Chromosome 4"/>
</dbReference>
<dbReference type="Gramene" id="Tc04v2_t007860.1">
    <property type="protein sequence ID" value="Tc04v2_p007860.1"/>
    <property type="gene ID" value="Tc04v2_g007860"/>
</dbReference>
<dbReference type="CDD" id="cd00167">
    <property type="entry name" value="SANT"/>
    <property type="match status" value="1"/>
</dbReference>
<dbReference type="InterPro" id="IPR001005">
    <property type="entry name" value="SANT/Myb"/>
</dbReference>
<dbReference type="GeneID" id="18601621"/>
<dbReference type="PANTHER" id="PTHR46872">
    <property type="entry name" value="DNA BINDING PROTEIN"/>
    <property type="match status" value="1"/>
</dbReference>
<protein>
    <submittedName>
        <fullName evidence="2">Uncharacterized protein LOC18601621 isoform X1</fullName>
    </submittedName>
</protein>
<accession>A0AB32WC89</accession>